<reference evidence="2 3" key="1">
    <citation type="submission" date="2013-03" db="EMBL/GenBank/DDBJ databases">
        <title>The Genome Sequence of Cladophialophora yegresii CBS 114405.</title>
        <authorList>
            <consortium name="The Broad Institute Genomics Platform"/>
            <person name="Cuomo C."/>
            <person name="de Hoog S."/>
            <person name="Gorbushina A."/>
            <person name="Walker B."/>
            <person name="Young S.K."/>
            <person name="Zeng Q."/>
            <person name="Gargeya S."/>
            <person name="Fitzgerald M."/>
            <person name="Haas B."/>
            <person name="Abouelleil A."/>
            <person name="Allen A.W."/>
            <person name="Alvarado L."/>
            <person name="Arachchi H.M."/>
            <person name="Berlin A.M."/>
            <person name="Chapman S.B."/>
            <person name="Gainer-Dewar J."/>
            <person name="Goldberg J."/>
            <person name="Griggs A."/>
            <person name="Gujja S."/>
            <person name="Hansen M."/>
            <person name="Howarth C."/>
            <person name="Imamovic A."/>
            <person name="Ireland A."/>
            <person name="Larimer J."/>
            <person name="McCowan C."/>
            <person name="Murphy C."/>
            <person name="Pearson M."/>
            <person name="Poon T.W."/>
            <person name="Priest M."/>
            <person name="Roberts A."/>
            <person name="Saif S."/>
            <person name="Shea T."/>
            <person name="Sisk P."/>
            <person name="Sykes S."/>
            <person name="Wortman J."/>
            <person name="Nusbaum C."/>
            <person name="Birren B."/>
        </authorList>
    </citation>
    <scope>NUCLEOTIDE SEQUENCE [LARGE SCALE GENOMIC DNA]</scope>
    <source>
        <strain evidence="2 3">CBS 114405</strain>
    </source>
</reference>
<protein>
    <submittedName>
        <fullName evidence="2">Uncharacterized protein</fullName>
    </submittedName>
</protein>
<evidence type="ECO:0000313" key="2">
    <source>
        <dbReference type="EMBL" id="EXJ56621.1"/>
    </source>
</evidence>
<feature type="compositionally biased region" description="Pro residues" evidence="1">
    <location>
        <begin position="155"/>
        <end position="169"/>
    </location>
</feature>
<proteinExistence type="predicted"/>
<dbReference type="GeneID" id="19181540"/>
<gene>
    <name evidence="2" type="ORF">A1O7_06965</name>
</gene>
<evidence type="ECO:0000256" key="1">
    <source>
        <dbReference type="SAM" id="MobiDB-lite"/>
    </source>
</evidence>
<feature type="region of interest" description="Disordered" evidence="1">
    <location>
        <begin position="1"/>
        <end position="26"/>
    </location>
</feature>
<feature type="region of interest" description="Disordered" evidence="1">
    <location>
        <begin position="121"/>
        <end position="176"/>
    </location>
</feature>
<keyword evidence="3" id="KW-1185">Reference proteome</keyword>
<dbReference type="RefSeq" id="XP_007759155.1">
    <property type="nucleotide sequence ID" value="XM_007760965.1"/>
</dbReference>
<sequence length="390" mass="42221">MSVSPCTLAGHRRSLSPPCPTTPGQGRLPLLDSVRLSTCSQADLDDLVGQLGACRIGSSREHKELKLRKIAKSPGEYGLRTLEWLKAAALTLDVHVAGTTKAAYVQALSQHDYLTQLRHRGPRLSSAPAPSPAPYARPSSPQRAASHPLHEYRTAPPPPAPPVAIPFEPPTASLDTRRPAARYDPLQQDATACQSLLLLKNLQREIERLHAYVQANPRSTCLLVTEGLDNLCLQLRNSPGRWLCERASPSQPPQRGDDLDDDNHPFSSTARPPHLVRGPVSSTRHIHNDTGPSQQPPAPIPQHSVPYFDPVSIVAATVPSRHADLATLPAVLGPTTLVEMVAPMTTPSVPATSYGTPWPVYRRPTRTRGTATPAPRHTSLSPSHPSYLPL</sequence>
<feature type="region of interest" description="Disordered" evidence="1">
    <location>
        <begin position="359"/>
        <end position="390"/>
    </location>
</feature>
<name>W9VWL8_9EURO</name>
<feature type="compositionally biased region" description="Low complexity" evidence="1">
    <location>
        <begin position="367"/>
        <end position="390"/>
    </location>
</feature>
<feature type="compositionally biased region" description="Low complexity" evidence="1">
    <location>
        <begin position="136"/>
        <end position="147"/>
    </location>
</feature>
<dbReference type="EMBL" id="AMGW01000005">
    <property type="protein sequence ID" value="EXJ56621.1"/>
    <property type="molecule type" value="Genomic_DNA"/>
</dbReference>
<comment type="caution">
    <text evidence="2">The sequence shown here is derived from an EMBL/GenBank/DDBJ whole genome shotgun (WGS) entry which is preliminary data.</text>
</comment>
<dbReference type="VEuPathDB" id="FungiDB:A1O7_06965"/>
<dbReference type="AlphaFoldDB" id="W9VWL8"/>
<dbReference type="HOGENOM" id="CLU_707885_0_0_1"/>
<evidence type="ECO:0000313" key="3">
    <source>
        <dbReference type="Proteomes" id="UP000019473"/>
    </source>
</evidence>
<organism evidence="2 3">
    <name type="scientific">Cladophialophora yegresii CBS 114405</name>
    <dbReference type="NCBI Taxonomy" id="1182544"/>
    <lineage>
        <taxon>Eukaryota</taxon>
        <taxon>Fungi</taxon>
        <taxon>Dikarya</taxon>
        <taxon>Ascomycota</taxon>
        <taxon>Pezizomycotina</taxon>
        <taxon>Eurotiomycetes</taxon>
        <taxon>Chaetothyriomycetidae</taxon>
        <taxon>Chaetothyriales</taxon>
        <taxon>Herpotrichiellaceae</taxon>
        <taxon>Cladophialophora</taxon>
    </lineage>
</organism>
<accession>W9VWL8</accession>
<feature type="region of interest" description="Disordered" evidence="1">
    <location>
        <begin position="242"/>
        <end position="304"/>
    </location>
</feature>
<dbReference type="Proteomes" id="UP000019473">
    <property type="component" value="Unassembled WGS sequence"/>
</dbReference>